<dbReference type="Pfam" id="PF01614">
    <property type="entry name" value="IclR_C"/>
    <property type="match status" value="1"/>
</dbReference>
<feature type="domain" description="IclR-ED" evidence="8">
    <location>
        <begin position="69"/>
        <end position="245"/>
    </location>
</feature>
<dbReference type="PROSITE" id="PS51077">
    <property type="entry name" value="HTH_ICLR"/>
    <property type="match status" value="1"/>
</dbReference>
<dbReference type="RefSeq" id="WP_091083861.1">
    <property type="nucleotide sequence ID" value="NZ_FOHX01000006.1"/>
</dbReference>
<sequence>MSNSTTVQSVDRAIAILEILAREGATRVTDLAAELDVHKSTAFRLLAALEQGGLVEQSGDRGRYRLGFGVIRLAGAASAQLDLARESRPVCLRLAAAVGETVNVAVAQDGATVNISQVRGPAAISGHNWVGQRTPSHATSSGKVLLAFGALRLPDGELERYTPRTITSPDALGLAEIRERGWAVTVEELELGLNAVAAPVRGRDGSVVAAVSASGPSYRLTPGRLPEVGELLVRGAQEISERIGYYG</sequence>
<dbReference type="InterPro" id="IPR029016">
    <property type="entry name" value="GAF-like_dom_sf"/>
</dbReference>
<name>A0A1I0K0V6_9ACTN</name>
<evidence type="ECO:0000256" key="2">
    <source>
        <dbReference type="ARBA" id="ARBA00023015"/>
    </source>
</evidence>
<dbReference type="Pfam" id="PF09339">
    <property type="entry name" value="HTH_IclR"/>
    <property type="match status" value="1"/>
</dbReference>
<dbReference type="EMBL" id="FOHX01000006">
    <property type="protein sequence ID" value="SEU16273.1"/>
    <property type="molecule type" value="Genomic_DNA"/>
</dbReference>
<comment type="function">
    <text evidence="5">May be an activator protein for the gylABX operon.</text>
</comment>
<evidence type="ECO:0000313" key="10">
    <source>
        <dbReference type="Proteomes" id="UP000199361"/>
    </source>
</evidence>
<dbReference type="PANTHER" id="PTHR30136:SF35">
    <property type="entry name" value="HTH-TYPE TRANSCRIPTIONAL REGULATOR RV1719"/>
    <property type="match status" value="1"/>
</dbReference>
<dbReference type="InterPro" id="IPR036388">
    <property type="entry name" value="WH-like_DNA-bd_sf"/>
</dbReference>
<dbReference type="FunFam" id="1.10.10.10:FF:000056">
    <property type="entry name" value="IclR family transcriptional regulator"/>
    <property type="match status" value="1"/>
</dbReference>
<evidence type="ECO:0000256" key="1">
    <source>
        <dbReference type="ARBA" id="ARBA00022798"/>
    </source>
</evidence>
<dbReference type="PROSITE" id="PS51078">
    <property type="entry name" value="ICLR_ED"/>
    <property type="match status" value="1"/>
</dbReference>
<evidence type="ECO:0000256" key="6">
    <source>
        <dbReference type="ARBA" id="ARBA00070406"/>
    </source>
</evidence>
<dbReference type="GO" id="GO:0003677">
    <property type="term" value="F:DNA binding"/>
    <property type="evidence" value="ECO:0007669"/>
    <property type="project" value="UniProtKB-KW"/>
</dbReference>
<proteinExistence type="predicted"/>
<dbReference type="AlphaFoldDB" id="A0A1I0K0V6"/>
<evidence type="ECO:0000259" key="7">
    <source>
        <dbReference type="PROSITE" id="PS51077"/>
    </source>
</evidence>
<dbReference type="GO" id="GO:0003700">
    <property type="term" value="F:DNA-binding transcription factor activity"/>
    <property type="evidence" value="ECO:0007669"/>
    <property type="project" value="TreeGrafter"/>
</dbReference>
<dbReference type="Proteomes" id="UP000199361">
    <property type="component" value="Unassembled WGS sequence"/>
</dbReference>
<dbReference type="InterPro" id="IPR050707">
    <property type="entry name" value="HTH_MetabolicPath_Reg"/>
</dbReference>
<keyword evidence="1" id="KW-0319">Glycerol metabolism</keyword>
<evidence type="ECO:0000259" key="8">
    <source>
        <dbReference type="PROSITE" id="PS51078"/>
    </source>
</evidence>
<dbReference type="InterPro" id="IPR005471">
    <property type="entry name" value="Tscrpt_reg_IclR_N"/>
</dbReference>
<evidence type="ECO:0000256" key="3">
    <source>
        <dbReference type="ARBA" id="ARBA00023125"/>
    </source>
</evidence>
<evidence type="ECO:0000313" key="9">
    <source>
        <dbReference type="EMBL" id="SEU16273.1"/>
    </source>
</evidence>
<keyword evidence="10" id="KW-1185">Reference proteome</keyword>
<accession>A0A1I0K0V6</accession>
<organism evidence="9 10">
    <name type="scientific">Nonomuraea wenchangensis</name>
    <dbReference type="NCBI Taxonomy" id="568860"/>
    <lineage>
        <taxon>Bacteria</taxon>
        <taxon>Bacillati</taxon>
        <taxon>Actinomycetota</taxon>
        <taxon>Actinomycetes</taxon>
        <taxon>Streptosporangiales</taxon>
        <taxon>Streptosporangiaceae</taxon>
        <taxon>Nonomuraea</taxon>
    </lineage>
</organism>
<dbReference type="InterPro" id="IPR036390">
    <property type="entry name" value="WH_DNA-bd_sf"/>
</dbReference>
<keyword evidence="4" id="KW-0804">Transcription</keyword>
<gene>
    <name evidence="9" type="ORF">SAMN05421811_106425</name>
</gene>
<dbReference type="SUPFAM" id="SSF46785">
    <property type="entry name" value="Winged helix' DNA-binding domain"/>
    <property type="match status" value="1"/>
</dbReference>
<dbReference type="InterPro" id="IPR014757">
    <property type="entry name" value="Tscrpt_reg_IclR_C"/>
</dbReference>
<dbReference type="SUPFAM" id="SSF55781">
    <property type="entry name" value="GAF domain-like"/>
    <property type="match status" value="1"/>
</dbReference>
<dbReference type="GO" id="GO:0045892">
    <property type="term" value="P:negative regulation of DNA-templated transcription"/>
    <property type="evidence" value="ECO:0007669"/>
    <property type="project" value="TreeGrafter"/>
</dbReference>
<dbReference type="PANTHER" id="PTHR30136">
    <property type="entry name" value="HELIX-TURN-HELIX TRANSCRIPTIONAL REGULATOR, ICLR FAMILY"/>
    <property type="match status" value="1"/>
</dbReference>
<evidence type="ECO:0000256" key="4">
    <source>
        <dbReference type="ARBA" id="ARBA00023163"/>
    </source>
</evidence>
<dbReference type="OrthoDB" id="7274111at2"/>
<keyword evidence="3" id="KW-0238">DNA-binding</keyword>
<dbReference type="GO" id="GO:0006071">
    <property type="term" value="P:glycerol metabolic process"/>
    <property type="evidence" value="ECO:0007669"/>
    <property type="project" value="UniProtKB-KW"/>
</dbReference>
<keyword evidence="2" id="KW-0805">Transcription regulation</keyword>
<dbReference type="SMART" id="SM00346">
    <property type="entry name" value="HTH_ICLR"/>
    <property type="match status" value="1"/>
</dbReference>
<feature type="domain" description="HTH iclR-type" evidence="7">
    <location>
        <begin position="7"/>
        <end position="68"/>
    </location>
</feature>
<dbReference type="Gene3D" id="1.10.10.10">
    <property type="entry name" value="Winged helix-like DNA-binding domain superfamily/Winged helix DNA-binding domain"/>
    <property type="match status" value="1"/>
</dbReference>
<evidence type="ECO:0000256" key="5">
    <source>
        <dbReference type="ARBA" id="ARBA00058938"/>
    </source>
</evidence>
<protein>
    <recommendedName>
        <fullName evidence="6">Glycerol operon regulatory protein</fullName>
    </recommendedName>
</protein>
<reference evidence="9 10" key="1">
    <citation type="submission" date="2016-10" db="EMBL/GenBank/DDBJ databases">
        <authorList>
            <person name="de Groot N.N."/>
        </authorList>
    </citation>
    <scope>NUCLEOTIDE SEQUENCE [LARGE SCALE GENOMIC DNA]</scope>
    <source>
        <strain evidence="9 10">CGMCC 4.5598</strain>
    </source>
</reference>
<dbReference type="Gene3D" id="3.30.450.40">
    <property type="match status" value="1"/>
</dbReference>
<dbReference type="STRING" id="568860.SAMN05421811_106425"/>